<accession>A0A9W9QX04</accession>
<feature type="compositionally biased region" description="Basic and acidic residues" evidence="3">
    <location>
        <begin position="395"/>
        <end position="419"/>
    </location>
</feature>
<evidence type="ECO:0000313" key="7">
    <source>
        <dbReference type="Proteomes" id="UP001148299"/>
    </source>
</evidence>
<feature type="compositionally biased region" description="Pro residues" evidence="3">
    <location>
        <begin position="78"/>
        <end position="88"/>
    </location>
</feature>
<feature type="compositionally biased region" description="Acidic residues" evidence="3">
    <location>
        <begin position="813"/>
        <end position="826"/>
    </location>
</feature>
<feature type="domain" description="Bromo" evidence="4">
    <location>
        <begin position="497"/>
        <end position="569"/>
    </location>
</feature>
<evidence type="ECO:0000256" key="2">
    <source>
        <dbReference type="PROSITE-ProRule" id="PRU00035"/>
    </source>
</evidence>
<feature type="domain" description="Bromo" evidence="4">
    <location>
        <begin position="304"/>
        <end position="376"/>
    </location>
</feature>
<feature type="region of interest" description="Disordered" evidence="3">
    <location>
        <begin position="754"/>
        <end position="826"/>
    </location>
</feature>
<name>A0A9W9QX04_PENBR</name>
<dbReference type="GO" id="GO:0006355">
    <property type="term" value="P:regulation of DNA-templated transcription"/>
    <property type="evidence" value="ECO:0007669"/>
    <property type="project" value="TreeGrafter"/>
</dbReference>
<feature type="compositionally biased region" description="Low complexity" evidence="3">
    <location>
        <begin position="647"/>
        <end position="664"/>
    </location>
</feature>
<keyword evidence="7" id="KW-1185">Reference proteome</keyword>
<dbReference type="InterPro" id="IPR050935">
    <property type="entry name" value="Bromo_chromatin_reader"/>
</dbReference>
<feature type="region of interest" description="Disordered" evidence="3">
    <location>
        <begin position="393"/>
        <end position="473"/>
    </location>
</feature>
<dbReference type="PRINTS" id="PR00503">
    <property type="entry name" value="BROMODOMAIN"/>
</dbReference>
<keyword evidence="1 2" id="KW-0103">Bromodomain</keyword>
<sequence length="826" mass="90107">MATPPPEAPPAMKEDKPQLPPSPTGPSAPEIPATSAQLPIESKIESPADAQVDSPALNGHTPTAPSIANGTNTANSPPKSPAPTPAPAAAPTLISSEPAEETPKAAESQETEKANQESLTSTSAPNPAETITPVSAPAPAPVIAEIPTAPASTESTTPAPAPVSASAPVSAPTETPNAPAATDSDAMAIDTKDSMTAVKTELPHHPTTAPTPLSLQPVDHEMKDAPEPPLSPSKISRQRDADLSEEPAAKRTKVVGEETAPVEFKPQEPSTPAPHKPAPTPSSGGPGLTKLQHKFITKSLTSLKRMHDARFYKEPVDPIKLNIPQYHTIITQPMDLGTMEKKLKNNEYVSPQQVSDDFALMVNNTTVFNGVDHLVTQEGIKLKATFEKQMLSLPKPDEVEPSKSKKSAEKTSAARREPRTSLPSQPKAASPQNQTFALGPEGVPVIRRDSTNPDGRPKRSIHPPKRDLPYSVKPKKKKYQWELRFCQEVLEEMHKNKHYNFVMPFYHPVDPVALNIPTYNKVIKNPMDLATVQQKLKAGSYDNAKDFEHDVRMIFKNCFRFNIPGDPTYICGQRAEEIFNQKWAQKSDYLEAHEPHPEQNSDYSDEDSDEDAEESEEDDQKLTLLQKQIAEMSRQVEAITNKKKKTPPSSKKAGKAKPATSKKISSSKKDKKSKSSKSGKERAITYNEKQIISNGISSLPDKKMQQALQIIQNNVPALKGTDEAEIELDIDELPNDVLLLLLNFVKKNVPHLMDDEDDVPASSVAPPKPKKNKPMSKFEQEAQINMLQSNLSRFQGGAHSPDPVASVERNDSSDESDSSEEESEEE</sequence>
<evidence type="ECO:0000259" key="4">
    <source>
        <dbReference type="PROSITE" id="PS50014"/>
    </source>
</evidence>
<evidence type="ECO:0000256" key="3">
    <source>
        <dbReference type="SAM" id="MobiDB-lite"/>
    </source>
</evidence>
<feature type="region of interest" description="Disordered" evidence="3">
    <location>
        <begin position="594"/>
        <end position="620"/>
    </location>
</feature>
<gene>
    <name evidence="6" type="ORF">N7541_007364</name>
</gene>
<feature type="region of interest" description="Disordered" evidence="3">
    <location>
        <begin position="1"/>
        <end position="290"/>
    </location>
</feature>
<dbReference type="GO" id="GO:0000785">
    <property type="term" value="C:chromatin"/>
    <property type="evidence" value="ECO:0007669"/>
    <property type="project" value="TreeGrafter"/>
</dbReference>
<dbReference type="Gene3D" id="1.20.1270.220">
    <property type="match status" value="1"/>
</dbReference>
<dbReference type="SUPFAM" id="SSF47370">
    <property type="entry name" value="Bromodomain"/>
    <property type="match status" value="2"/>
</dbReference>
<evidence type="ECO:0000256" key="1">
    <source>
        <dbReference type="ARBA" id="ARBA00023117"/>
    </source>
</evidence>
<dbReference type="PROSITE" id="PS50014">
    <property type="entry name" value="BROMODOMAIN_2"/>
    <property type="match status" value="2"/>
</dbReference>
<feature type="compositionally biased region" description="Low complexity" evidence="3">
    <location>
        <begin position="130"/>
        <end position="182"/>
    </location>
</feature>
<dbReference type="SMART" id="SM00297">
    <property type="entry name" value="BROMO"/>
    <property type="match status" value="2"/>
</dbReference>
<dbReference type="PANTHER" id="PTHR22880:SF225">
    <property type="entry name" value="BROMODOMAIN-CONTAINING PROTEIN BET-1-RELATED"/>
    <property type="match status" value="1"/>
</dbReference>
<dbReference type="PANTHER" id="PTHR22880">
    <property type="entry name" value="FALZ-RELATED BROMODOMAIN-CONTAINING PROTEINS"/>
    <property type="match status" value="1"/>
</dbReference>
<evidence type="ECO:0000259" key="5">
    <source>
        <dbReference type="PROSITE" id="PS51525"/>
    </source>
</evidence>
<feature type="compositionally biased region" description="Basic residues" evidence="3">
    <location>
        <begin position="665"/>
        <end position="677"/>
    </location>
</feature>
<protein>
    <recommendedName>
        <fullName evidence="8">Transcription regulator BDF1</fullName>
    </recommendedName>
</protein>
<comment type="caution">
    <text evidence="6">The sequence shown here is derived from an EMBL/GenBank/DDBJ whole genome shotgun (WGS) entry which is preliminary data.</text>
</comment>
<dbReference type="Pfam" id="PF00439">
    <property type="entry name" value="Bromodomain"/>
    <property type="match status" value="2"/>
</dbReference>
<evidence type="ECO:0000313" key="6">
    <source>
        <dbReference type="EMBL" id="KAJ5349637.1"/>
    </source>
</evidence>
<reference evidence="6" key="2">
    <citation type="journal article" date="2023" name="IMA Fungus">
        <title>Comparative genomic study of the Penicillium genus elucidates a diverse pangenome and 15 lateral gene transfer events.</title>
        <authorList>
            <person name="Petersen C."/>
            <person name="Sorensen T."/>
            <person name="Nielsen M.R."/>
            <person name="Sondergaard T.E."/>
            <person name="Sorensen J.L."/>
            <person name="Fitzpatrick D.A."/>
            <person name="Frisvad J.C."/>
            <person name="Nielsen K.L."/>
        </authorList>
    </citation>
    <scope>NUCLEOTIDE SEQUENCE</scope>
    <source>
        <strain evidence="6">IBT 35675</strain>
    </source>
</reference>
<feature type="compositionally biased region" description="Polar residues" evidence="3">
    <location>
        <begin position="116"/>
        <end position="125"/>
    </location>
</feature>
<dbReference type="CDD" id="cd05499">
    <property type="entry name" value="Bromo_BDF1_2_II"/>
    <property type="match status" value="1"/>
</dbReference>
<organism evidence="6 7">
    <name type="scientific">Penicillium brevicompactum</name>
    <dbReference type="NCBI Taxonomy" id="5074"/>
    <lineage>
        <taxon>Eukaryota</taxon>
        <taxon>Fungi</taxon>
        <taxon>Dikarya</taxon>
        <taxon>Ascomycota</taxon>
        <taxon>Pezizomycotina</taxon>
        <taxon>Eurotiomycetes</taxon>
        <taxon>Eurotiomycetidae</taxon>
        <taxon>Eurotiales</taxon>
        <taxon>Aspergillaceae</taxon>
        <taxon>Penicillium</taxon>
    </lineage>
</organism>
<proteinExistence type="predicted"/>
<reference evidence="6" key="1">
    <citation type="submission" date="2022-12" db="EMBL/GenBank/DDBJ databases">
        <authorList>
            <person name="Petersen C."/>
        </authorList>
    </citation>
    <scope>NUCLEOTIDE SEQUENCE</scope>
    <source>
        <strain evidence="6">IBT 35675</strain>
    </source>
</reference>
<dbReference type="PROSITE" id="PS51525">
    <property type="entry name" value="NET"/>
    <property type="match status" value="1"/>
</dbReference>
<dbReference type="Gene3D" id="1.20.920.10">
    <property type="entry name" value="Bromodomain-like"/>
    <property type="match status" value="2"/>
</dbReference>
<feature type="compositionally biased region" description="Acidic residues" evidence="3">
    <location>
        <begin position="603"/>
        <end position="619"/>
    </location>
</feature>
<feature type="compositionally biased region" description="Pro residues" evidence="3">
    <location>
        <begin position="269"/>
        <end position="280"/>
    </location>
</feature>
<feature type="compositionally biased region" description="Polar residues" evidence="3">
    <location>
        <begin position="60"/>
        <end position="71"/>
    </location>
</feature>
<feature type="domain" description="NET" evidence="5">
    <location>
        <begin position="674"/>
        <end position="756"/>
    </location>
</feature>
<evidence type="ECO:0008006" key="8">
    <source>
        <dbReference type="Google" id="ProtNLM"/>
    </source>
</evidence>
<feature type="region of interest" description="Disordered" evidence="3">
    <location>
        <begin position="638"/>
        <end position="682"/>
    </location>
</feature>
<dbReference type="EMBL" id="JAPZBR010000006">
    <property type="protein sequence ID" value="KAJ5349637.1"/>
    <property type="molecule type" value="Genomic_DNA"/>
</dbReference>
<feature type="compositionally biased region" description="Polar residues" evidence="3">
    <location>
        <begin position="782"/>
        <end position="793"/>
    </location>
</feature>
<dbReference type="GO" id="GO:0005634">
    <property type="term" value="C:nucleus"/>
    <property type="evidence" value="ECO:0007669"/>
    <property type="project" value="TreeGrafter"/>
</dbReference>
<dbReference type="Proteomes" id="UP001148299">
    <property type="component" value="Unassembled WGS sequence"/>
</dbReference>
<feature type="compositionally biased region" description="Basic and acidic residues" evidence="3">
    <location>
        <begin position="446"/>
        <end position="457"/>
    </location>
</feature>
<dbReference type="CDD" id="cd05500">
    <property type="entry name" value="Bromo_BDF1_2_I"/>
    <property type="match status" value="1"/>
</dbReference>
<dbReference type="AlphaFoldDB" id="A0A9W9QX04"/>
<dbReference type="InterPro" id="IPR036427">
    <property type="entry name" value="Bromodomain-like_sf"/>
</dbReference>
<dbReference type="InterPro" id="IPR038336">
    <property type="entry name" value="NET_sf"/>
</dbReference>
<dbReference type="Pfam" id="PF17035">
    <property type="entry name" value="BET"/>
    <property type="match status" value="1"/>
</dbReference>
<dbReference type="InterPro" id="IPR001487">
    <property type="entry name" value="Bromodomain"/>
</dbReference>
<dbReference type="GO" id="GO:0006338">
    <property type="term" value="P:chromatin remodeling"/>
    <property type="evidence" value="ECO:0007669"/>
    <property type="project" value="TreeGrafter"/>
</dbReference>
<dbReference type="InterPro" id="IPR027353">
    <property type="entry name" value="NET_dom"/>
</dbReference>